<feature type="transmembrane region" description="Helical" evidence="1">
    <location>
        <begin position="280"/>
        <end position="300"/>
    </location>
</feature>
<feature type="transmembrane region" description="Helical" evidence="1">
    <location>
        <begin position="162"/>
        <end position="186"/>
    </location>
</feature>
<feature type="transmembrane region" description="Helical" evidence="1">
    <location>
        <begin position="256"/>
        <end position="273"/>
    </location>
</feature>
<feature type="transmembrane region" description="Helical" evidence="1">
    <location>
        <begin position="98"/>
        <end position="117"/>
    </location>
</feature>
<sequence>MTISKSEVSGNFLQHYSQGIFLFGSILTSLGILLVTVGGSWDITNHLLSKPETFFSPPHALMYTGVAISLIGVVLSFVGWKNLQQFRDSYFLSLKIKLIGIGLLTGAGPLDFVWHSYFGLDGLLSPPHFTLIVGMFLCSVGGLIGISRYLKFNDSKSISKFLLILAVIPVWLSASGIISSLSLPFSSTDYFEFNPEPTIAFIIASLAYPFLISFSLTLVFRLSNYQFGILSILGGLFLLIYSSTAIVPNFAMFDTVQFYSLNLIPFVIADIFLKLNRSKLTMFFVGGLTGSVFYMVYYPYIMYTYNEILLGKLVSPSLIYFVYFELIQNVLLYTLIPAIVMGIVGVVTSKKLSVKILMN</sequence>
<keyword evidence="1" id="KW-0812">Transmembrane</keyword>
<reference evidence="2 3" key="1">
    <citation type="journal article" date="2017" name="Environ. Microbiol.">
        <title>Genome and epigenome of a novel marine Thaumarchaeota strain suggest viral infection, phosphorothioation DNA modification and multiple restriction systems.</title>
        <authorList>
            <person name="Ahlgren N.A."/>
            <person name="Chen Y."/>
            <person name="Needham D.M."/>
            <person name="Parada A.E."/>
            <person name="Sachdeva R."/>
            <person name="Trinh V."/>
            <person name="Chen T."/>
            <person name="Fuhrman J.A."/>
        </authorList>
    </citation>
    <scope>NUCLEOTIDE SEQUENCE [LARGE SCALE GENOMIC DNA]</scope>
    <source>
        <strain evidence="2 3">SPOT01</strain>
    </source>
</reference>
<keyword evidence="3" id="KW-1185">Reference proteome</keyword>
<dbReference type="RefSeq" id="WP_225971244.1">
    <property type="nucleotide sequence ID" value="NZ_CP021324.1"/>
</dbReference>
<keyword evidence="1" id="KW-0472">Membrane</keyword>
<proteinExistence type="predicted"/>
<evidence type="ECO:0000313" key="3">
    <source>
        <dbReference type="Proteomes" id="UP000249949"/>
    </source>
</evidence>
<protein>
    <submittedName>
        <fullName evidence="2">Uncharacterized protein</fullName>
    </submittedName>
</protein>
<evidence type="ECO:0000256" key="1">
    <source>
        <dbReference type="SAM" id="Phobius"/>
    </source>
</evidence>
<feature type="transmembrane region" description="Helical" evidence="1">
    <location>
        <begin position="129"/>
        <end position="150"/>
    </location>
</feature>
<evidence type="ECO:0000313" key="2">
    <source>
        <dbReference type="EMBL" id="ARS64635.1"/>
    </source>
</evidence>
<accession>A0A2Z2HLN7</accession>
<feature type="transmembrane region" description="Helical" evidence="1">
    <location>
        <begin position="227"/>
        <end position="250"/>
    </location>
</feature>
<name>A0A2Z2HLN7_9ARCH</name>
<dbReference type="Proteomes" id="UP000249949">
    <property type="component" value="Chromosome"/>
</dbReference>
<dbReference type="GeneID" id="32901472"/>
<dbReference type="AlphaFoldDB" id="A0A2Z2HLN7"/>
<feature type="transmembrane region" description="Helical" evidence="1">
    <location>
        <begin position="20"/>
        <end position="41"/>
    </location>
</feature>
<dbReference type="EMBL" id="CP021324">
    <property type="protein sequence ID" value="ARS64635.1"/>
    <property type="molecule type" value="Genomic_DNA"/>
</dbReference>
<feature type="transmembrane region" description="Helical" evidence="1">
    <location>
        <begin position="320"/>
        <end position="348"/>
    </location>
</feature>
<organism evidence="2 3">
    <name type="scientific">Candidatus Nitrosomarinus catalinensis</name>
    <dbReference type="NCBI Taxonomy" id="1898749"/>
    <lineage>
        <taxon>Archaea</taxon>
        <taxon>Nitrososphaerota</taxon>
        <taxon>Nitrososphaeria</taxon>
        <taxon>Nitrosopumilales</taxon>
        <taxon>Nitrosopumilaceae</taxon>
        <taxon>Candidatus Nitrosomarinus</taxon>
    </lineage>
</organism>
<keyword evidence="1" id="KW-1133">Transmembrane helix</keyword>
<dbReference type="KEGG" id="nct:NMSP_1017"/>
<feature type="transmembrane region" description="Helical" evidence="1">
    <location>
        <begin position="61"/>
        <end position="78"/>
    </location>
</feature>
<feature type="transmembrane region" description="Helical" evidence="1">
    <location>
        <begin position="198"/>
        <end position="220"/>
    </location>
</feature>
<gene>
    <name evidence="2" type="ORF">NMSP_1017</name>
</gene>